<dbReference type="Proteomes" id="UP000320791">
    <property type="component" value="Unassembled WGS sequence"/>
</dbReference>
<sequence>MRAINLARVATAFKNIGVETELDSNQLNIIQLRVPIAASVESGQLLVLAADWDLELDNTPELQRDLFFRINDFHRKYTRIKIAMDTENEHAVLSFFDVISCHPGLSDSLLELTLQSSLGGLIHAAYELSSQIPGADVSPAPTTEWGGV</sequence>
<comment type="caution">
    <text evidence="1">The sequence shown here is derived from an EMBL/GenBank/DDBJ whole genome shotgun (WGS) entry which is preliminary data.</text>
</comment>
<protein>
    <recommendedName>
        <fullName evidence="3">YbjN domain-containing protein</fullName>
    </recommendedName>
</protein>
<evidence type="ECO:0000313" key="2">
    <source>
        <dbReference type="Proteomes" id="UP000320791"/>
    </source>
</evidence>
<dbReference type="EMBL" id="VOHM01000020">
    <property type="protein sequence ID" value="TWT24029.1"/>
    <property type="molecule type" value="Genomic_DNA"/>
</dbReference>
<dbReference type="OrthoDB" id="9831514at2"/>
<keyword evidence="2" id="KW-1185">Reference proteome</keyword>
<proteinExistence type="predicted"/>
<name>A0A5C5UDL8_9CORY</name>
<dbReference type="AlphaFoldDB" id="A0A5C5UDL8"/>
<evidence type="ECO:0000313" key="1">
    <source>
        <dbReference type="EMBL" id="TWT24029.1"/>
    </source>
</evidence>
<gene>
    <name evidence="1" type="ORF">FRX94_09140</name>
</gene>
<evidence type="ECO:0008006" key="3">
    <source>
        <dbReference type="Google" id="ProtNLM"/>
    </source>
</evidence>
<reference evidence="1 2" key="1">
    <citation type="submission" date="2019-08" db="EMBL/GenBank/DDBJ databases">
        <authorList>
            <person name="Lei W."/>
        </authorList>
    </citation>
    <scope>NUCLEOTIDE SEQUENCE [LARGE SCALE GENOMIC DNA]</scope>
    <source>
        <strain evidence="1 2">CCUG 58627</strain>
    </source>
</reference>
<dbReference type="RefSeq" id="WP_146324834.1">
    <property type="nucleotide sequence ID" value="NZ_BAABLR010000026.1"/>
</dbReference>
<accession>A0A5C5UDL8</accession>
<organism evidence="1 2">
    <name type="scientific">Corynebacterium canis</name>
    <dbReference type="NCBI Taxonomy" id="679663"/>
    <lineage>
        <taxon>Bacteria</taxon>
        <taxon>Bacillati</taxon>
        <taxon>Actinomycetota</taxon>
        <taxon>Actinomycetes</taxon>
        <taxon>Mycobacteriales</taxon>
        <taxon>Corynebacteriaceae</taxon>
        <taxon>Corynebacterium</taxon>
    </lineage>
</organism>